<dbReference type="VEuPathDB" id="TriTrypDB:BSAL_66535"/>
<gene>
    <name evidence="2" type="ORF">BSAL_66535</name>
</gene>
<keyword evidence="3" id="KW-1185">Reference proteome</keyword>
<dbReference type="AlphaFoldDB" id="A0A0S4IX20"/>
<evidence type="ECO:0000313" key="2">
    <source>
        <dbReference type="EMBL" id="CUF86276.1"/>
    </source>
</evidence>
<accession>A0A0S4IX20</accession>
<feature type="transmembrane region" description="Helical" evidence="1">
    <location>
        <begin position="87"/>
        <end position="107"/>
    </location>
</feature>
<feature type="transmembrane region" description="Helical" evidence="1">
    <location>
        <begin position="26"/>
        <end position="46"/>
    </location>
</feature>
<proteinExistence type="predicted"/>
<evidence type="ECO:0000313" key="3">
    <source>
        <dbReference type="Proteomes" id="UP000051952"/>
    </source>
</evidence>
<keyword evidence="1" id="KW-0812">Transmembrane</keyword>
<dbReference type="Proteomes" id="UP000051952">
    <property type="component" value="Unassembled WGS sequence"/>
</dbReference>
<keyword evidence="1" id="KW-0472">Membrane</keyword>
<dbReference type="EMBL" id="CYKH01000423">
    <property type="protein sequence ID" value="CUF86276.1"/>
    <property type="molecule type" value="Genomic_DNA"/>
</dbReference>
<reference evidence="3" key="1">
    <citation type="submission" date="2015-09" db="EMBL/GenBank/DDBJ databases">
        <authorList>
            <consortium name="Pathogen Informatics"/>
        </authorList>
    </citation>
    <scope>NUCLEOTIDE SEQUENCE [LARGE SCALE GENOMIC DNA]</scope>
    <source>
        <strain evidence="3">Lake Konstanz</strain>
    </source>
</reference>
<name>A0A0S4IX20_BODSA</name>
<sequence length="169" mass="18664">MCRCLYSYLPPFLFQMRQQVMNFDRGVVLLAAVLMLIFFSGAFLLFTNNSVVSWNPSVDDGNSCSATTVVRQDNTMNSPQQVNRVPATFSCGVVAVCKVLSATFIVAQGGECISLRYDIAVRSPTNSSLWTAGFNASSCDAFDGNCWNSHSSELRYFEQCHDPMLAPKQ</sequence>
<protein>
    <submittedName>
        <fullName evidence="2">Membrane-associated protein, putative</fullName>
    </submittedName>
</protein>
<keyword evidence="1" id="KW-1133">Transmembrane helix</keyword>
<evidence type="ECO:0000256" key="1">
    <source>
        <dbReference type="SAM" id="Phobius"/>
    </source>
</evidence>
<organism evidence="2 3">
    <name type="scientific">Bodo saltans</name>
    <name type="common">Flagellated protozoan</name>
    <dbReference type="NCBI Taxonomy" id="75058"/>
    <lineage>
        <taxon>Eukaryota</taxon>
        <taxon>Discoba</taxon>
        <taxon>Euglenozoa</taxon>
        <taxon>Kinetoplastea</taxon>
        <taxon>Metakinetoplastina</taxon>
        <taxon>Eubodonida</taxon>
        <taxon>Bodonidae</taxon>
        <taxon>Bodo</taxon>
    </lineage>
</organism>